<dbReference type="SUPFAM" id="SSF56059">
    <property type="entry name" value="Glutathione synthetase ATP-binding domain-like"/>
    <property type="match status" value="1"/>
</dbReference>
<proteinExistence type="predicted"/>
<dbReference type="SUPFAM" id="SSF52440">
    <property type="entry name" value="PreATP-grasp domain"/>
    <property type="match status" value="1"/>
</dbReference>
<gene>
    <name evidence="1" type="ORF">TW71_07770</name>
</gene>
<name>A0A837G875_9VIBR</name>
<accession>A0A837G875</accession>
<reference evidence="1" key="1">
    <citation type="journal article" date="2015" name="BMC Genomics">
        <title>Genome mining reveals unlocked bioactive potential of marine Gram-negative bacteria.</title>
        <authorList>
            <person name="Machado H."/>
            <person name="Sonnenschein E.C."/>
            <person name="Melchiorsen J."/>
            <person name="Gram L."/>
        </authorList>
    </citation>
    <scope>NUCLEOTIDE SEQUENCE</scope>
    <source>
        <strain evidence="1">S2052</strain>
    </source>
</reference>
<evidence type="ECO:0000313" key="1">
    <source>
        <dbReference type="EMBL" id="KJY74843.1"/>
    </source>
</evidence>
<organism evidence="1">
    <name type="scientific">Vibrio coralliilyticus</name>
    <dbReference type="NCBI Taxonomy" id="190893"/>
    <lineage>
        <taxon>Bacteria</taxon>
        <taxon>Pseudomonadati</taxon>
        <taxon>Pseudomonadota</taxon>
        <taxon>Gammaproteobacteria</taxon>
        <taxon>Vibrionales</taxon>
        <taxon>Vibrionaceae</taxon>
        <taxon>Vibrio</taxon>
    </lineage>
</organism>
<dbReference type="AlphaFoldDB" id="A0A837G875"/>
<dbReference type="Gene3D" id="3.40.50.20">
    <property type="match status" value="1"/>
</dbReference>
<protein>
    <submittedName>
        <fullName evidence="1">Uncharacterized protein</fullName>
    </submittedName>
</protein>
<sequence length="340" mass="38493">MNQTQPNEERLSHTLKSHEPTWVDSSYTSENTMRIGILYSSNQQTDSTSTMPTHQHVRRALKGLCLDPVVINGDRPCLFDRLKVEQISVLIICAKGQFYEDGQLQGLCDWIKLPYLGSGRAASTLCQHPALLDLVHFGCQATYSEHVLVQPDDDLPDYPQMAQYLRSEVLDLIPVVAADPWTAKKRVRSARYFTQFLTQFLDLQGAVMIQPARSYTRQYRLIVHDLEAVPCAMTLFEAQDTSRHLTSAKGLSHAENTMIEQTAVLYYRQLLLQGVAEFHVALTPHHRCQVLHVRTLPSLHPKAILAKSFAEQDTSYPDMLMSLVNRALHRPSVSPEQRTG</sequence>
<dbReference type="InterPro" id="IPR016185">
    <property type="entry name" value="PreATP-grasp_dom_sf"/>
</dbReference>
<comment type="caution">
    <text evidence="1">The sequence shown here is derived from an EMBL/GenBank/DDBJ whole genome shotgun (WGS) entry which is preliminary data.</text>
</comment>
<dbReference type="Gene3D" id="3.30.470.20">
    <property type="entry name" value="ATP-grasp fold, B domain"/>
    <property type="match status" value="1"/>
</dbReference>
<dbReference type="EMBL" id="JXXR01000008">
    <property type="protein sequence ID" value="KJY74843.1"/>
    <property type="molecule type" value="Genomic_DNA"/>
</dbReference>